<reference evidence="1" key="1">
    <citation type="journal article" date="2021" name="Nat. Commun.">
        <title>Genetic determinants of endophytism in the Arabidopsis root mycobiome.</title>
        <authorList>
            <person name="Mesny F."/>
            <person name="Miyauchi S."/>
            <person name="Thiergart T."/>
            <person name="Pickel B."/>
            <person name="Atanasova L."/>
            <person name="Karlsson M."/>
            <person name="Huettel B."/>
            <person name="Barry K.W."/>
            <person name="Haridas S."/>
            <person name="Chen C."/>
            <person name="Bauer D."/>
            <person name="Andreopoulos W."/>
            <person name="Pangilinan J."/>
            <person name="LaButti K."/>
            <person name="Riley R."/>
            <person name="Lipzen A."/>
            <person name="Clum A."/>
            <person name="Drula E."/>
            <person name="Henrissat B."/>
            <person name="Kohler A."/>
            <person name="Grigoriev I.V."/>
            <person name="Martin F.M."/>
            <person name="Hacquard S."/>
        </authorList>
    </citation>
    <scope>NUCLEOTIDE SEQUENCE</scope>
    <source>
        <strain evidence="1">MPI-SDFR-AT-0073</strain>
    </source>
</reference>
<evidence type="ECO:0000313" key="2">
    <source>
        <dbReference type="Proteomes" id="UP000758603"/>
    </source>
</evidence>
<accession>A0A9P8UDW3</accession>
<dbReference type="AlphaFoldDB" id="A0A9P8UDW3"/>
<dbReference type="OrthoDB" id="10543088at2759"/>
<dbReference type="Proteomes" id="UP000758603">
    <property type="component" value="Unassembled WGS sequence"/>
</dbReference>
<dbReference type="EMBL" id="JAGPXC010000008">
    <property type="protein sequence ID" value="KAH6648125.1"/>
    <property type="molecule type" value="Genomic_DNA"/>
</dbReference>
<sequence>MIAREDHRNPSDLLRALLLVNEFIQLQQGENLVQDTNAVRAHTLSHLSRSTIMLGRTTQTYGSTICDVEATSCGAERQIKTYVFCMLCLQTLLVGTEVTVAVDSSQVLLARCVSNCTWSRFSDDADETRCRCPEVPTLYEALRILGNSTTSPNDLPWLRNATNIYIIVIHILYSSHMLTQLRQSMVLDPRIVLQDTTKPFIAAVNQCSLALQDLRVVSDRDCVKTASLSNVDALVSLVRLRQVFDLDILSILRLKDPLQSAELALSFPGPQRSLQLIPTLERCATIMETPAKMGIMLYARTQLNLWSLEQTLATFECTLFLSKWLEIFSLSLDESPATREFPQCLVWLPRAG</sequence>
<name>A0A9P8UDW3_9PEZI</name>
<proteinExistence type="predicted"/>
<comment type="caution">
    <text evidence="1">The sequence shown here is derived from an EMBL/GenBank/DDBJ whole genome shotgun (WGS) entry which is preliminary data.</text>
</comment>
<dbReference type="GeneID" id="70125618"/>
<organism evidence="1 2">
    <name type="scientific">Truncatella angustata</name>
    <dbReference type="NCBI Taxonomy" id="152316"/>
    <lineage>
        <taxon>Eukaryota</taxon>
        <taxon>Fungi</taxon>
        <taxon>Dikarya</taxon>
        <taxon>Ascomycota</taxon>
        <taxon>Pezizomycotina</taxon>
        <taxon>Sordariomycetes</taxon>
        <taxon>Xylariomycetidae</taxon>
        <taxon>Amphisphaeriales</taxon>
        <taxon>Sporocadaceae</taxon>
        <taxon>Truncatella</taxon>
    </lineage>
</organism>
<dbReference type="RefSeq" id="XP_045954637.1">
    <property type="nucleotide sequence ID" value="XM_046096726.1"/>
</dbReference>
<protein>
    <submittedName>
        <fullName evidence="1">Uncharacterized protein</fullName>
    </submittedName>
</protein>
<gene>
    <name evidence="1" type="ORF">BKA67DRAFT_406941</name>
</gene>
<evidence type="ECO:0000313" key="1">
    <source>
        <dbReference type="EMBL" id="KAH6648125.1"/>
    </source>
</evidence>
<keyword evidence="2" id="KW-1185">Reference proteome</keyword>